<keyword evidence="2" id="KW-1003">Cell membrane</keyword>
<dbReference type="SUPFAM" id="SSF46689">
    <property type="entry name" value="Homeodomain-like"/>
    <property type="match status" value="1"/>
</dbReference>
<evidence type="ECO:0000259" key="10">
    <source>
        <dbReference type="PROSITE" id="PS01124"/>
    </source>
</evidence>
<protein>
    <submittedName>
        <fullName evidence="11">Cache domain-containing protein</fullName>
    </submittedName>
</protein>
<evidence type="ECO:0000256" key="1">
    <source>
        <dbReference type="ARBA" id="ARBA00004651"/>
    </source>
</evidence>
<dbReference type="SMART" id="SM00342">
    <property type="entry name" value="HTH_ARAC"/>
    <property type="match status" value="1"/>
</dbReference>
<proteinExistence type="predicted"/>
<gene>
    <name evidence="11" type="ORF">ACFFNY_25290</name>
</gene>
<dbReference type="Gene3D" id="1.10.10.60">
    <property type="entry name" value="Homeodomain-like"/>
    <property type="match status" value="2"/>
</dbReference>
<name>A0ABV5W2V0_9BACL</name>
<evidence type="ECO:0000256" key="3">
    <source>
        <dbReference type="ARBA" id="ARBA00022692"/>
    </source>
</evidence>
<keyword evidence="4 9" id="KW-1133">Transmembrane helix</keyword>
<organism evidence="11 12">
    <name type="scientific">Paenibacillus hodogayensis</name>
    <dbReference type="NCBI Taxonomy" id="279208"/>
    <lineage>
        <taxon>Bacteria</taxon>
        <taxon>Bacillati</taxon>
        <taxon>Bacillota</taxon>
        <taxon>Bacilli</taxon>
        <taxon>Bacillales</taxon>
        <taxon>Paenibacillaceae</taxon>
        <taxon>Paenibacillus</taxon>
    </lineage>
</organism>
<dbReference type="InterPro" id="IPR009057">
    <property type="entry name" value="Homeodomain-like_sf"/>
</dbReference>
<dbReference type="PRINTS" id="PR00032">
    <property type="entry name" value="HTHARAC"/>
</dbReference>
<keyword evidence="8" id="KW-0804">Transcription</keyword>
<keyword evidence="7 9" id="KW-0472">Membrane</keyword>
<dbReference type="Gene3D" id="3.30.450.20">
    <property type="entry name" value="PAS domain"/>
    <property type="match status" value="1"/>
</dbReference>
<dbReference type="Pfam" id="PF17853">
    <property type="entry name" value="GGDEF_2"/>
    <property type="match status" value="1"/>
</dbReference>
<feature type="transmembrane region" description="Helical" evidence="9">
    <location>
        <begin position="294"/>
        <end position="314"/>
    </location>
</feature>
<evidence type="ECO:0000256" key="7">
    <source>
        <dbReference type="ARBA" id="ARBA00023136"/>
    </source>
</evidence>
<evidence type="ECO:0000256" key="9">
    <source>
        <dbReference type="SAM" id="Phobius"/>
    </source>
</evidence>
<comment type="caution">
    <text evidence="11">The sequence shown here is derived from an EMBL/GenBank/DDBJ whole genome shotgun (WGS) entry which is preliminary data.</text>
</comment>
<sequence>MKFGITGRIMLLYGGVLLLVISLTFLFSYMGTVGRLEQQLNNTNMALLKQIDQKIETSFRQTETNLLQLTNELEFVYFMNDSYKDDAQKYANFFAINNKLTQFLNNNVQFSSVFVYSDVSGDIYTDKVFTNKSRSENSWIAQYLNMPDYFQWLSTHRIWDGYVNRDVVTLLRSYPALSAPGYRKGLVAANIDVDVLYRMIHDIYDEEFKGHTFILDTNGEVIAHDDNSKLYGKLTELPYIQQVLAGKDSGFFSSDIDGVKQTVSYKLSAYTGWKIVNIVPKSHMYRPLTVTRNLLAIFAAVMFVLAFVVIFFINKRTFTPIDRMIGKLSRAYKPTPPHGDHAPALEAQGVSYLERIFDQMFVERENLEKQVRDSKPMLKWRIVMDILGGYRTDYVLAAPHLDFSGVRLHPERYVVCTAEIGKEGGIRPEDRTLYTYALCNVAEEVINQENMGAAIDLGGGRVVIVFSFAAGDEEQNHFRATALLEQVLDVMVKQFGLTVIAGLGRGCRELKDIPVSYAESQQALQYRMITGHHAVISILDVQPPDNQDYYRIVQRIDRIVDSLKQGDIGKRIEQLRETFEETVKSNMAPELIRQFSFELVMRSTQMMESIGIDTEQSFIEIGNLHERINGCESWKEMERIVDSVLSGLAGRIELKRSQRGKNDNIGKILQYIEENYRDSGLSLDRLAEEFDLHPTYISKLFKEQVEDNFIDYLIKIRIEAAKELLKDKTIKINDISDSIGYTYSRSFTRTFKKYTGLTPTEYRDNAESGRERESVN</sequence>
<evidence type="ECO:0000256" key="4">
    <source>
        <dbReference type="ARBA" id="ARBA00022989"/>
    </source>
</evidence>
<dbReference type="InterPro" id="IPR018060">
    <property type="entry name" value="HTH_AraC"/>
</dbReference>
<dbReference type="InterPro" id="IPR033479">
    <property type="entry name" value="dCache_1"/>
</dbReference>
<feature type="transmembrane region" description="Helical" evidence="9">
    <location>
        <begin position="12"/>
        <end position="31"/>
    </location>
</feature>
<keyword evidence="12" id="KW-1185">Reference proteome</keyword>
<dbReference type="PROSITE" id="PS01124">
    <property type="entry name" value="HTH_ARAC_FAMILY_2"/>
    <property type="match status" value="1"/>
</dbReference>
<dbReference type="Pfam" id="PF12833">
    <property type="entry name" value="HTH_18"/>
    <property type="match status" value="1"/>
</dbReference>
<dbReference type="InterPro" id="IPR018062">
    <property type="entry name" value="HTH_AraC-typ_CS"/>
</dbReference>
<dbReference type="PANTHER" id="PTHR43280">
    <property type="entry name" value="ARAC-FAMILY TRANSCRIPTIONAL REGULATOR"/>
    <property type="match status" value="1"/>
</dbReference>
<reference evidence="11 12" key="1">
    <citation type="submission" date="2024-09" db="EMBL/GenBank/DDBJ databases">
        <authorList>
            <person name="Sun Q."/>
            <person name="Mori K."/>
        </authorList>
    </citation>
    <scope>NUCLEOTIDE SEQUENCE [LARGE SCALE GENOMIC DNA]</scope>
    <source>
        <strain evidence="11 12">JCM 12520</strain>
    </source>
</reference>
<dbReference type="Pfam" id="PF02743">
    <property type="entry name" value="dCache_1"/>
    <property type="match status" value="1"/>
</dbReference>
<dbReference type="EMBL" id="JBHMAG010000016">
    <property type="protein sequence ID" value="MFB9754902.1"/>
    <property type="molecule type" value="Genomic_DNA"/>
</dbReference>
<evidence type="ECO:0000256" key="8">
    <source>
        <dbReference type="ARBA" id="ARBA00023163"/>
    </source>
</evidence>
<dbReference type="Proteomes" id="UP001589619">
    <property type="component" value="Unassembled WGS sequence"/>
</dbReference>
<dbReference type="InterPro" id="IPR041522">
    <property type="entry name" value="CdaR_GGDEF"/>
</dbReference>
<accession>A0ABV5W2V0</accession>
<keyword evidence="6" id="KW-0238">DNA-binding</keyword>
<evidence type="ECO:0000313" key="12">
    <source>
        <dbReference type="Proteomes" id="UP001589619"/>
    </source>
</evidence>
<keyword evidence="5" id="KW-0805">Transcription regulation</keyword>
<dbReference type="InterPro" id="IPR020449">
    <property type="entry name" value="Tscrpt_reg_AraC-type_HTH"/>
</dbReference>
<comment type="subcellular location">
    <subcellularLocation>
        <location evidence="1">Cell membrane</location>
        <topology evidence="1">Multi-pass membrane protein</topology>
    </subcellularLocation>
</comment>
<evidence type="ECO:0000256" key="5">
    <source>
        <dbReference type="ARBA" id="ARBA00023015"/>
    </source>
</evidence>
<dbReference type="CDD" id="cd12912">
    <property type="entry name" value="PDC2_MCP_like"/>
    <property type="match status" value="1"/>
</dbReference>
<keyword evidence="3 9" id="KW-0812">Transmembrane</keyword>
<dbReference type="RefSeq" id="WP_344909923.1">
    <property type="nucleotide sequence ID" value="NZ_BAAAYO010000008.1"/>
</dbReference>
<feature type="domain" description="HTH araC/xylS-type" evidence="10">
    <location>
        <begin position="666"/>
        <end position="765"/>
    </location>
</feature>
<evidence type="ECO:0000313" key="11">
    <source>
        <dbReference type="EMBL" id="MFB9754902.1"/>
    </source>
</evidence>
<evidence type="ECO:0000256" key="6">
    <source>
        <dbReference type="ARBA" id="ARBA00023125"/>
    </source>
</evidence>
<evidence type="ECO:0000256" key="2">
    <source>
        <dbReference type="ARBA" id="ARBA00022475"/>
    </source>
</evidence>
<dbReference type="PANTHER" id="PTHR43280:SF28">
    <property type="entry name" value="HTH-TYPE TRANSCRIPTIONAL ACTIVATOR RHAS"/>
    <property type="match status" value="1"/>
</dbReference>
<dbReference type="PROSITE" id="PS00041">
    <property type="entry name" value="HTH_ARAC_FAMILY_1"/>
    <property type="match status" value="1"/>
</dbReference>